<dbReference type="Pfam" id="PF04542">
    <property type="entry name" value="Sigma70_r2"/>
    <property type="match status" value="1"/>
</dbReference>
<evidence type="ECO:0000313" key="8">
    <source>
        <dbReference type="EMBL" id="PWQ96380.1"/>
    </source>
</evidence>
<evidence type="ECO:0000259" key="6">
    <source>
        <dbReference type="Pfam" id="PF04542"/>
    </source>
</evidence>
<dbReference type="AlphaFoldDB" id="A0A317CJ79"/>
<dbReference type="SUPFAM" id="SSF88659">
    <property type="entry name" value="Sigma3 and sigma4 domains of RNA polymerase sigma factors"/>
    <property type="match status" value="1"/>
</dbReference>
<dbReference type="InterPro" id="IPR014284">
    <property type="entry name" value="RNA_pol_sigma-70_dom"/>
</dbReference>
<dbReference type="OrthoDB" id="9797134at2"/>
<name>A0A317CJ79_9GAMM</name>
<dbReference type="InterPro" id="IPR013324">
    <property type="entry name" value="RNA_pol_sigma_r3/r4-like"/>
</dbReference>
<keyword evidence="4" id="KW-0238">DNA-binding</keyword>
<dbReference type="GO" id="GO:0003677">
    <property type="term" value="F:DNA binding"/>
    <property type="evidence" value="ECO:0007669"/>
    <property type="project" value="UniProtKB-KW"/>
</dbReference>
<keyword evidence="2" id="KW-0805">Transcription regulation</keyword>
<dbReference type="PANTHER" id="PTHR43133:SF32">
    <property type="entry name" value="BLR3042 PROTEIN"/>
    <property type="match status" value="1"/>
</dbReference>
<dbReference type="InterPro" id="IPR013325">
    <property type="entry name" value="RNA_pol_sigma_r2"/>
</dbReference>
<dbReference type="Proteomes" id="UP000245506">
    <property type="component" value="Unassembled WGS sequence"/>
</dbReference>
<gene>
    <name evidence="8" type="ORF">DKT75_10375</name>
</gene>
<dbReference type="InterPro" id="IPR036388">
    <property type="entry name" value="WH-like_DNA-bd_sf"/>
</dbReference>
<comment type="similarity">
    <text evidence="1">Belongs to the sigma-70 factor family. ECF subfamily.</text>
</comment>
<dbReference type="InterPro" id="IPR039425">
    <property type="entry name" value="RNA_pol_sigma-70-like"/>
</dbReference>
<evidence type="ECO:0000313" key="9">
    <source>
        <dbReference type="Proteomes" id="UP000245506"/>
    </source>
</evidence>
<dbReference type="GO" id="GO:0016987">
    <property type="term" value="F:sigma factor activity"/>
    <property type="evidence" value="ECO:0007669"/>
    <property type="project" value="UniProtKB-KW"/>
</dbReference>
<evidence type="ECO:0000256" key="5">
    <source>
        <dbReference type="ARBA" id="ARBA00023163"/>
    </source>
</evidence>
<dbReference type="EMBL" id="QGKL01000029">
    <property type="protein sequence ID" value="PWQ96380.1"/>
    <property type="molecule type" value="Genomic_DNA"/>
</dbReference>
<keyword evidence="3" id="KW-0731">Sigma factor</keyword>
<dbReference type="PANTHER" id="PTHR43133">
    <property type="entry name" value="RNA POLYMERASE ECF-TYPE SIGMA FACTO"/>
    <property type="match status" value="1"/>
</dbReference>
<keyword evidence="5" id="KW-0804">Transcription</keyword>
<dbReference type="Gene3D" id="1.10.1740.10">
    <property type="match status" value="1"/>
</dbReference>
<dbReference type="CDD" id="cd06171">
    <property type="entry name" value="Sigma70_r4"/>
    <property type="match status" value="1"/>
</dbReference>
<evidence type="ECO:0000256" key="4">
    <source>
        <dbReference type="ARBA" id="ARBA00023125"/>
    </source>
</evidence>
<evidence type="ECO:0000259" key="7">
    <source>
        <dbReference type="Pfam" id="PF04545"/>
    </source>
</evidence>
<dbReference type="InterPro" id="IPR007630">
    <property type="entry name" value="RNA_pol_sigma70_r4"/>
</dbReference>
<sequence length="198" mass="22796">MKAVLKENKNNPKTDDRTEDTELLKLIDAGDRNAFSTLYLKYQPRFLKYCTRVLKNDVALAADIVDEAMIEIWKSAGNFAGKSLPSTWMYSIMRFRLIGYLRKNKEILLEDDTAAINMEDTALRPDEELELSQTNSSLVKQLGQLSDKHREVLELVYFKELSVKEVALTLDISEGTVKTRMFYARKHLKEILTQKGNL</sequence>
<accession>A0A317CJ79</accession>
<evidence type="ECO:0000256" key="1">
    <source>
        <dbReference type="ARBA" id="ARBA00010641"/>
    </source>
</evidence>
<proteinExistence type="inferred from homology"/>
<reference evidence="8 9" key="1">
    <citation type="submission" date="2018-05" db="EMBL/GenBank/DDBJ databases">
        <title>Leucothrix arctica sp. nov., isolated from Arctic seawater.</title>
        <authorList>
            <person name="Choi A."/>
            <person name="Baek K."/>
        </authorList>
    </citation>
    <scope>NUCLEOTIDE SEQUENCE [LARGE SCALE GENOMIC DNA]</scope>
    <source>
        <strain evidence="8 9">IMCC9719</strain>
    </source>
</reference>
<dbReference type="Gene3D" id="1.10.10.10">
    <property type="entry name" value="Winged helix-like DNA-binding domain superfamily/Winged helix DNA-binding domain"/>
    <property type="match status" value="1"/>
</dbReference>
<protein>
    <submittedName>
        <fullName evidence="8">RNA polymerase subunit sigma-24</fullName>
    </submittedName>
</protein>
<keyword evidence="9" id="KW-1185">Reference proteome</keyword>
<evidence type="ECO:0000256" key="2">
    <source>
        <dbReference type="ARBA" id="ARBA00023015"/>
    </source>
</evidence>
<organism evidence="8 9">
    <name type="scientific">Leucothrix arctica</name>
    <dbReference type="NCBI Taxonomy" id="1481894"/>
    <lineage>
        <taxon>Bacteria</taxon>
        <taxon>Pseudomonadati</taxon>
        <taxon>Pseudomonadota</taxon>
        <taxon>Gammaproteobacteria</taxon>
        <taxon>Thiotrichales</taxon>
        <taxon>Thiotrichaceae</taxon>
        <taxon>Leucothrix</taxon>
    </lineage>
</organism>
<evidence type="ECO:0000256" key="3">
    <source>
        <dbReference type="ARBA" id="ARBA00023082"/>
    </source>
</evidence>
<dbReference type="NCBIfam" id="TIGR02937">
    <property type="entry name" value="sigma70-ECF"/>
    <property type="match status" value="1"/>
</dbReference>
<dbReference type="InterPro" id="IPR007627">
    <property type="entry name" value="RNA_pol_sigma70_r2"/>
</dbReference>
<dbReference type="SUPFAM" id="SSF88946">
    <property type="entry name" value="Sigma2 domain of RNA polymerase sigma factors"/>
    <property type="match status" value="1"/>
</dbReference>
<comment type="caution">
    <text evidence="8">The sequence shown here is derived from an EMBL/GenBank/DDBJ whole genome shotgun (WGS) entry which is preliminary data.</text>
</comment>
<dbReference type="GO" id="GO:0006352">
    <property type="term" value="P:DNA-templated transcription initiation"/>
    <property type="evidence" value="ECO:0007669"/>
    <property type="project" value="InterPro"/>
</dbReference>
<dbReference type="Pfam" id="PF04545">
    <property type="entry name" value="Sigma70_r4"/>
    <property type="match status" value="1"/>
</dbReference>
<feature type="domain" description="RNA polymerase sigma-70 region 4" evidence="7">
    <location>
        <begin position="142"/>
        <end position="190"/>
    </location>
</feature>
<feature type="domain" description="RNA polymerase sigma-70 region 2" evidence="6">
    <location>
        <begin position="38"/>
        <end position="105"/>
    </location>
</feature>